<dbReference type="EMBL" id="JACHMI010000001">
    <property type="protein sequence ID" value="MBB6553490.1"/>
    <property type="molecule type" value="Genomic_DNA"/>
</dbReference>
<proteinExistence type="predicted"/>
<accession>A0A7X0P1D6</accession>
<evidence type="ECO:0000313" key="2">
    <source>
        <dbReference type="Proteomes" id="UP000565579"/>
    </source>
</evidence>
<gene>
    <name evidence="1" type="ORF">HD593_008285</name>
</gene>
<comment type="caution">
    <text evidence="1">The sequence shown here is derived from an EMBL/GenBank/DDBJ whole genome shotgun (WGS) entry which is preliminary data.</text>
</comment>
<reference evidence="1 2" key="1">
    <citation type="submission" date="2020-08" db="EMBL/GenBank/DDBJ databases">
        <title>Sequencing the genomes of 1000 actinobacteria strains.</title>
        <authorList>
            <person name="Klenk H.-P."/>
        </authorList>
    </citation>
    <scope>NUCLEOTIDE SEQUENCE [LARGE SCALE GENOMIC DNA]</scope>
    <source>
        <strain evidence="1 2">DSM 43768</strain>
    </source>
</reference>
<dbReference type="Proteomes" id="UP000565579">
    <property type="component" value="Unassembled WGS sequence"/>
</dbReference>
<protein>
    <submittedName>
        <fullName evidence="1">Uncharacterized protein</fullName>
    </submittedName>
</protein>
<evidence type="ECO:0000313" key="1">
    <source>
        <dbReference type="EMBL" id="MBB6553490.1"/>
    </source>
</evidence>
<sequence>MAGHLVAGEIMTVETLTVGNRSWTGGTCSAS</sequence>
<name>A0A7X0P1D6_9ACTN</name>
<keyword evidence="2" id="KW-1185">Reference proteome</keyword>
<organism evidence="1 2">
    <name type="scientific">Nonomuraea rubra</name>
    <dbReference type="NCBI Taxonomy" id="46180"/>
    <lineage>
        <taxon>Bacteria</taxon>
        <taxon>Bacillati</taxon>
        <taxon>Actinomycetota</taxon>
        <taxon>Actinomycetes</taxon>
        <taxon>Streptosporangiales</taxon>
        <taxon>Streptosporangiaceae</taxon>
        <taxon>Nonomuraea</taxon>
    </lineage>
</organism>
<dbReference type="AlphaFoldDB" id="A0A7X0P1D6"/>